<dbReference type="EMBL" id="MBFT01000082">
    <property type="protein sequence ID" value="PVU98369.1"/>
    <property type="molecule type" value="Genomic_DNA"/>
</dbReference>
<evidence type="ECO:0000256" key="5">
    <source>
        <dbReference type="ARBA" id="ARBA00048108"/>
    </source>
</evidence>
<sequence length="238" mass="26631">MKVLALISGGKDSVFNMVKCVEKGHEIVALANALPPSNSEKEELDSFLFQTVGQSSVHYIAQCMDLPLYQVEINGLPVNQSLDYEKTINDETEDLYVLVKKALDKHPDIGGVSVGAILSSYQSNRVKNILGLQMLAYLWQRDQGELLSEMIDNNMNSILIKVAGIGLGKDDLCKSLSEMKEKLEMLASGEYETFTLDCPLFKKKIEIVEWEPITHSDSAFASVYYVNFKKIVLKEKNI</sequence>
<evidence type="ECO:0000256" key="2">
    <source>
        <dbReference type="ARBA" id="ARBA00018426"/>
    </source>
</evidence>
<dbReference type="PANTHER" id="PTHR12196:SF2">
    <property type="entry name" value="DIPHTHINE--AMMONIA LIGASE"/>
    <property type="match status" value="1"/>
</dbReference>
<dbReference type="Gene3D" id="3.40.50.620">
    <property type="entry name" value="HUPs"/>
    <property type="match status" value="1"/>
</dbReference>
<proteinExistence type="predicted"/>
<dbReference type="PANTHER" id="PTHR12196">
    <property type="entry name" value="DOMAIN OF UNKNOWN FUNCTION 71 DUF71 -CONTAINING PROTEIN"/>
    <property type="match status" value="1"/>
</dbReference>
<dbReference type="InterPro" id="IPR014729">
    <property type="entry name" value="Rossmann-like_a/b/a_fold"/>
</dbReference>
<dbReference type="Proteomes" id="UP000245699">
    <property type="component" value="Unassembled WGS sequence"/>
</dbReference>
<name>A0A2T9Z1D1_9FUNG</name>
<dbReference type="FunFam" id="3.40.50.620:FF:000145">
    <property type="entry name" value="ATP-binding domain containing protein"/>
    <property type="match status" value="1"/>
</dbReference>
<dbReference type="InterPro" id="IPR002761">
    <property type="entry name" value="Diphthami_syn_dom"/>
</dbReference>
<protein>
    <recommendedName>
        <fullName evidence="2">Diphthine--ammonia ligase</fullName>
        <ecNumber evidence="1">6.3.1.14</ecNumber>
    </recommendedName>
    <alternativeName>
        <fullName evidence="3">Diphthamide synthase</fullName>
    </alternativeName>
    <alternativeName>
        <fullName evidence="4">Diphthamide synthetase</fullName>
    </alternativeName>
</protein>
<comment type="caution">
    <text evidence="7">The sequence shown here is derived from an EMBL/GenBank/DDBJ whole genome shotgun (WGS) entry which is preliminary data.</text>
</comment>
<dbReference type="Pfam" id="PF01902">
    <property type="entry name" value="Diphthami_syn_2"/>
    <property type="match status" value="1"/>
</dbReference>
<dbReference type="STRING" id="61424.A0A2T9Z1D1"/>
<feature type="domain" description="Diphthamide synthase" evidence="6">
    <location>
        <begin position="1"/>
        <end position="223"/>
    </location>
</feature>
<evidence type="ECO:0000256" key="3">
    <source>
        <dbReference type="ARBA" id="ARBA00029814"/>
    </source>
</evidence>
<dbReference type="CDD" id="cd01994">
    <property type="entry name" value="AANH_PF0828-like"/>
    <property type="match status" value="1"/>
</dbReference>
<dbReference type="Gene3D" id="3.90.1490.10">
    <property type="entry name" value="putative n-type atp pyrophosphatase, domain 2"/>
    <property type="match status" value="1"/>
</dbReference>
<dbReference type="NCBIfam" id="TIGR00290">
    <property type="entry name" value="MJ0570_dom"/>
    <property type="match status" value="1"/>
</dbReference>
<comment type="catalytic activity">
    <reaction evidence="5">
        <text>diphthine-[translation elongation factor 2] + NH4(+) + ATP = diphthamide-[translation elongation factor 2] + AMP + diphosphate + H(+)</text>
        <dbReference type="Rhea" id="RHEA:19753"/>
        <dbReference type="Rhea" id="RHEA-COMP:10172"/>
        <dbReference type="Rhea" id="RHEA-COMP:10174"/>
        <dbReference type="ChEBI" id="CHEBI:15378"/>
        <dbReference type="ChEBI" id="CHEBI:16692"/>
        <dbReference type="ChEBI" id="CHEBI:28938"/>
        <dbReference type="ChEBI" id="CHEBI:30616"/>
        <dbReference type="ChEBI" id="CHEBI:33019"/>
        <dbReference type="ChEBI" id="CHEBI:82696"/>
        <dbReference type="ChEBI" id="CHEBI:456215"/>
        <dbReference type="EC" id="6.3.1.14"/>
    </reaction>
</comment>
<reference evidence="7 8" key="1">
    <citation type="journal article" date="2018" name="MBio">
        <title>Comparative Genomics Reveals the Core Gene Toolbox for the Fungus-Insect Symbiosis.</title>
        <authorList>
            <person name="Wang Y."/>
            <person name="Stata M."/>
            <person name="Wang W."/>
            <person name="Stajich J.E."/>
            <person name="White M.M."/>
            <person name="Moncalvo J.M."/>
        </authorList>
    </citation>
    <scope>NUCLEOTIDE SEQUENCE [LARGE SCALE GENOMIC DNA]</scope>
    <source>
        <strain evidence="7 8">AUS-77-4</strain>
    </source>
</reference>
<gene>
    <name evidence="7" type="ORF">BB559_001625</name>
</gene>
<dbReference type="EC" id="6.3.1.14" evidence="1"/>
<evidence type="ECO:0000256" key="4">
    <source>
        <dbReference type="ARBA" id="ARBA00031552"/>
    </source>
</evidence>
<dbReference type="GO" id="GO:0017183">
    <property type="term" value="P:protein histidyl modification to diphthamide"/>
    <property type="evidence" value="ECO:0007669"/>
    <property type="project" value="TreeGrafter"/>
</dbReference>
<evidence type="ECO:0000313" key="8">
    <source>
        <dbReference type="Proteomes" id="UP000245699"/>
    </source>
</evidence>
<accession>A0A2T9Z1D1</accession>
<evidence type="ECO:0000313" key="7">
    <source>
        <dbReference type="EMBL" id="PVU98369.1"/>
    </source>
</evidence>
<keyword evidence="8" id="KW-1185">Reference proteome</keyword>
<evidence type="ECO:0000256" key="1">
    <source>
        <dbReference type="ARBA" id="ARBA00012089"/>
    </source>
</evidence>
<dbReference type="GO" id="GO:0017178">
    <property type="term" value="F:diphthine-ammonia ligase activity"/>
    <property type="evidence" value="ECO:0007669"/>
    <property type="project" value="UniProtKB-EC"/>
</dbReference>
<evidence type="ECO:0000259" key="6">
    <source>
        <dbReference type="Pfam" id="PF01902"/>
    </source>
</evidence>
<dbReference type="SUPFAM" id="SSF52402">
    <property type="entry name" value="Adenine nucleotide alpha hydrolases-like"/>
    <property type="match status" value="1"/>
</dbReference>
<dbReference type="AlphaFoldDB" id="A0A2T9Z1D1"/>
<organism evidence="7 8">
    <name type="scientific">Furculomyces boomerangus</name>
    <dbReference type="NCBI Taxonomy" id="61424"/>
    <lineage>
        <taxon>Eukaryota</taxon>
        <taxon>Fungi</taxon>
        <taxon>Fungi incertae sedis</taxon>
        <taxon>Zoopagomycota</taxon>
        <taxon>Kickxellomycotina</taxon>
        <taxon>Harpellomycetes</taxon>
        <taxon>Harpellales</taxon>
        <taxon>Harpellaceae</taxon>
        <taxon>Furculomyces</taxon>
    </lineage>
</organism>
<dbReference type="InterPro" id="IPR030662">
    <property type="entry name" value="DPH6/MJ0570"/>
</dbReference>
<dbReference type="OrthoDB" id="686384at2759"/>